<sequence length="296" mass="33052">MSRTSSYDRESSVDFLGFPLTPGFGPLEYLADEQQSFDMEQDRLGALDASRKRKNSDSLPPAKKPRIDAPVDVVSRHGRAIATEPPAKVSPLDDLGLRRRAIDSLDKATLQQLLLDATKKSITTKRALEVKFAEKQRDERVDTNDFSHFLDSVVEIWSSNHQYHNQESSVHADTAANDITNLLGRIASQVTVDSSYAIKRTGLNVLCEIGNWILKTGHCALGRGVQQHFEAHDTMAEAMMCVTDVCVDEEVWKIRADKEIQIAFKAMRNSRMLCVHEALTFVIETGRCSCPDCISV</sequence>
<comment type="caution">
    <text evidence="2">The sequence shown here is derived from an EMBL/GenBank/DDBJ whole genome shotgun (WGS) entry which is preliminary data.</text>
</comment>
<evidence type="ECO:0000256" key="1">
    <source>
        <dbReference type="SAM" id="MobiDB-lite"/>
    </source>
</evidence>
<dbReference type="EMBL" id="JAVRQU010000028">
    <property type="protein sequence ID" value="KAK5689815.1"/>
    <property type="molecule type" value="Genomic_DNA"/>
</dbReference>
<feature type="region of interest" description="Disordered" evidence="1">
    <location>
        <begin position="40"/>
        <end position="69"/>
    </location>
</feature>
<gene>
    <name evidence="2" type="ORF">LTR97_012574</name>
</gene>
<accession>A0AAN7VZF4</accession>
<organism evidence="2 3">
    <name type="scientific">Elasticomyces elasticus</name>
    <dbReference type="NCBI Taxonomy" id="574655"/>
    <lineage>
        <taxon>Eukaryota</taxon>
        <taxon>Fungi</taxon>
        <taxon>Dikarya</taxon>
        <taxon>Ascomycota</taxon>
        <taxon>Pezizomycotina</taxon>
        <taxon>Dothideomycetes</taxon>
        <taxon>Dothideomycetidae</taxon>
        <taxon>Mycosphaerellales</taxon>
        <taxon>Teratosphaeriaceae</taxon>
        <taxon>Elasticomyces</taxon>
    </lineage>
</organism>
<reference evidence="2" key="1">
    <citation type="submission" date="2023-08" db="EMBL/GenBank/DDBJ databases">
        <title>Black Yeasts Isolated from many extreme environments.</title>
        <authorList>
            <person name="Coleine C."/>
            <person name="Stajich J.E."/>
            <person name="Selbmann L."/>
        </authorList>
    </citation>
    <scope>NUCLEOTIDE SEQUENCE</scope>
    <source>
        <strain evidence="2">CCFEE 5810</strain>
    </source>
</reference>
<proteinExistence type="predicted"/>
<name>A0AAN7VZF4_9PEZI</name>
<protein>
    <submittedName>
        <fullName evidence="2">Uncharacterized protein</fullName>
    </submittedName>
</protein>
<dbReference type="Proteomes" id="UP001310594">
    <property type="component" value="Unassembled WGS sequence"/>
</dbReference>
<evidence type="ECO:0000313" key="3">
    <source>
        <dbReference type="Proteomes" id="UP001310594"/>
    </source>
</evidence>
<dbReference type="AlphaFoldDB" id="A0AAN7VZF4"/>
<evidence type="ECO:0000313" key="2">
    <source>
        <dbReference type="EMBL" id="KAK5689815.1"/>
    </source>
</evidence>